<dbReference type="Proteomes" id="UP000019439">
    <property type="component" value="Chromosome"/>
</dbReference>
<dbReference type="EMBL" id="CP007230">
    <property type="protein sequence ID" value="AHK20254.1"/>
    <property type="molecule type" value="Genomic_DNA"/>
</dbReference>
<keyword evidence="2" id="KW-1185">Reference proteome</keyword>
<evidence type="ECO:0008006" key="3">
    <source>
        <dbReference type="Google" id="ProtNLM"/>
    </source>
</evidence>
<dbReference type="GeneID" id="96666599"/>
<sequence>MEVDEREMRERRKRQASRLKWLKTNPRAMHFFLFHLLTKATSLANESIQQTKSKLAPPSPGNDLGLILCAENMGYNKSYGAKFLMSQYVPDMPEGVDTKENSKVEHVQPQTLMATAGNKKETNSQRQVRLKCYQANGLDFSRIKNSDVIPDAMEGAIDILLTFYSSINLRSKVITEVVSAWANVSNQFPNVFSWLDKNNEKQCQWVWEQMRKKYISIDTKPVSCEQRYHFIIAIFDNWTGWSHEQLGYLKENKRRNTVKLDSTELGGSRILHHKEILLEELGKAWEQKSRRKKNKDTASPLKLNKIYQKKLSQIAEDKSMTLDEALKCLIDNELLRVSMLKTR</sequence>
<evidence type="ECO:0000313" key="2">
    <source>
        <dbReference type="Proteomes" id="UP000019439"/>
    </source>
</evidence>
<accession>A0ABN4CNP9</accession>
<name>A0ABN4CNP9_9GAMM</name>
<evidence type="ECO:0000313" key="1">
    <source>
        <dbReference type="EMBL" id="AHK20254.1"/>
    </source>
</evidence>
<organism evidence="1 2">
    <name type="scientific">Yersinia similis</name>
    <dbReference type="NCBI Taxonomy" id="367190"/>
    <lineage>
        <taxon>Bacteria</taxon>
        <taxon>Pseudomonadati</taxon>
        <taxon>Pseudomonadota</taxon>
        <taxon>Gammaproteobacteria</taxon>
        <taxon>Enterobacterales</taxon>
        <taxon>Yersiniaceae</taxon>
        <taxon>Yersinia</taxon>
    </lineage>
</organism>
<gene>
    <name evidence="1" type="ORF">BF17_13700</name>
</gene>
<dbReference type="RefSeq" id="WP_025382922.1">
    <property type="nucleotide sequence ID" value="NZ_CGBP01000034.1"/>
</dbReference>
<proteinExistence type="predicted"/>
<protein>
    <recommendedName>
        <fullName evidence="3">Phage replication protein</fullName>
    </recommendedName>
</protein>
<reference evidence="1 2" key="1">
    <citation type="journal article" date="2014" name="Genome Announc.">
        <title>Genome Sequence of Yersinia similis Y228T, a Member of the Yersinia pseudotuberculosis Complex.</title>
        <authorList>
            <person name="Sprague L.D."/>
            <person name="Neubauer H."/>
        </authorList>
    </citation>
    <scope>NUCLEOTIDE SEQUENCE [LARGE SCALE GENOMIC DNA]</scope>
    <source>
        <strain evidence="1 2">228</strain>
    </source>
</reference>